<dbReference type="PANTHER" id="PTHR47843:SF2">
    <property type="entry name" value="BTB DOMAIN-CONTAINING PROTEIN"/>
    <property type="match status" value="1"/>
</dbReference>
<proteinExistence type="predicted"/>
<sequence>MNVLRRVKDTQEAAENKIDLPHVEPETMELFIDWLYTGRFLAHGNFSLYPDDWNIEYDRNNEKREKDLTNLYVFGDAQDVPDLRHATINAFFEYLNHAGTPLPSLKWTADIFSRLPRSSPLLQLLVDVDCRHYYCTDKDNIGHYEERVIAKLPLDFLVAVYARHGYVLGKMRIGEMDPQYKLVSCDYHEHATQKKRDECAKNSEQK</sequence>
<keyword evidence="2" id="KW-1185">Reference proteome</keyword>
<accession>A0A6A6XY08</accession>
<evidence type="ECO:0000313" key="1">
    <source>
        <dbReference type="EMBL" id="KAF2801143.1"/>
    </source>
</evidence>
<dbReference type="PANTHER" id="PTHR47843">
    <property type="entry name" value="BTB DOMAIN-CONTAINING PROTEIN-RELATED"/>
    <property type="match status" value="1"/>
</dbReference>
<organism evidence="1 2">
    <name type="scientific">Melanomma pulvis-pyrius CBS 109.77</name>
    <dbReference type="NCBI Taxonomy" id="1314802"/>
    <lineage>
        <taxon>Eukaryota</taxon>
        <taxon>Fungi</taxon>
        <taxon>Dikarya</taxon>
        <taxon>Ascomycota</taxon>
        <taxon>Pezizomycotina</taxon>
        <taxon>Dothideomycetes</taxon>
        <taxon>Pleosporomycetidae</taxon>
        <taxon>Pleosporales</taxon>
        <taxon>Melanommataceae</taxon>
        <taxon>Melanomma</taxon>
    </lineage>
</organism>
<evidence type="ECO:0008006" key="3">
    <source>
        <dbReference type="Google" id="ProtNLM"/>
    </source>
</evidence>
<dbReference type="EMBL" id="MU001738">
    <property type="protein sequence ID" value="KAF2801143.1"/>
    <property type="molecule type" value="Genomic_DNA"/>
</dbReference>
<protein>
    <recommendedName>
        <fullName evidence="3">BTB domain-containing protein</fullName>
    </recommendedName>
</protein>
<dbReference type="Proteomes" id="UP000799757">
    <property type="component" value="Unassembled WGS sequence"/>
</dbReference>
<dbReference type="AlphaFoldDB" id="A0A6A6XY08"/>
<dbReference type="OrthoDB" id="194443at2759"/>
<dbReference type="InterPro" id="IPR011333">
    <property type="entry name" value="SKP1/BTB/POZ_sf"/>
</dbReference>
<reference evidence="1" key="1">
    <citation type="journal article" date="2020" name="Stud. Mycol.">
        <title>101 Dothideomycetes genomes: a test case for predicting lifestyles and emergence of pathogens.</title>
        <authorList>
            <person name="Haridas S."/>
            <person name="Albert R."/>
            <person name="Binder M."/>
            <person name="Bloem J."/>
            <person name="Labutti K."/>
            <person name="Salamov A."/>
            <person name="Andreopoulos B."/>
            <person name="Baker S."/>
            <person name="Barry K."/>
            <person name="Bills G."/>
            <person name="Bluhm B."/>
            <person name="Cannon C."/>
            <person name="Castanera R."/>
            <person name="Culley D."/>
            <person name="Daum C."/>
            <person name="Ezra D."/>
            <person name="Gonzalez J."/>
            <person name="Henrissat B."/>
            <person name="Kuo A."/>
            <person name="Liang C."/>
            <person name="Lipzen A."/>
            <person name="Lutzoni F."/>
            <person name="Magnuson J."/>
            <person name="Mondo S."/>
            <person name="Nolan M."/>
            <person name="Ohm R."/>
            <person name="Pangilinan J."/>
            <person name="Park H.-J."/>
            <person name="Ramirez L."/>
            <person name="Alfaro M."/>
            <person name="Sun H."/>
            <person name="Tritt A."/>
            <person name="Yoshinaga Y."/>
            <person name="Zwiers L.-H."/>
            <person name="Turgeon B."/>
            <person name="Goodwin S."/>
            <person name="Spatafora J."/>
            <person name="Crous P."/>
            <person name="Grigoriev I."/>
        </authorList>
    </citation>
    <scope>NUCLEOTIDE SEQUENCE</scope>
    <source>
        <strain evidence="1">CBS 109.77</strain>
    </source>
</reference>
<dbReference type="CDD" id="cd18186">
    <property type="entry name" value="BTB_POZ_ZBTB_KLHL-like"/>
    <property type="match status" value="1"/>
</dbReference>
<dbReference type="Gene3D" id="3.30.710.10">
    <property type="entry name" value="Potassium Channel Kv1.1, Chain A"/>
    <property type="match status" value="1"/>
</dbReference>
<name>A0A6A6XY08_9PLEO</name>
<evidence type="ECO:0000313" key="2">
    <source>
        <dbReference type="Proteomes" id="UP000799757"/>
    </source>
</evidence>
<gene>
    <name evidence="1" type="ORF">K505DRAFT_227038</name>
</gene>